<dbReference type="RefSeq" id="WP_378017135.1">
    <property type="nucleotide sequence ID" value="NZ_JBHSKT010000004.1"/>
</dbReference>
<feature type="region of interest" description="Disordered" evidence="1">
    <location>
        <begin position="440"/>
        <end position="475"/>
    </location>
</feature>
<protein>
    <submittedName>
        <fullName evidence="3">Choice-of-anchor Q domain-containing protein</fullName>
    </submittedName>
</protein>
<dbReference type="EMBL" id="JBHSKT010000004">
    <property type="protein sequence ID" value="MFC5270770.1"/>
    <property type="molecule type" value="Genomic_DNA"/>
</dbReference>
<evidence type="ECO:0000256" key="2">
    <source>
        <dbReference type="SAM" id="SignalP"/>
    </source>
</evidence>
<sequence length="475" mass="53002">MKYCFAAIIPLLILFSVFSCKPDDEILTRDAGAKLEFSTDTVFFDTVFVSTGSVSKRLKIYNRNKRAVKIDRIQLEKLGASDFDLIIDGEAKDMASGITIRGEDSLLILVKVFIDPNNSTKPFIIEDNLQFETNGNRQQVVLRAFGQNANFFRDEVLDCNTIWEGPKAYVLYGIVVVPENCTLTIRAGTKVYGHAEAILYVQGTLKVEGTASKRVFFQNDRRDSTFAHVPGQWEGLFFDTMSRNNKLQFAEIKNATYGLRMINFDGNQSVIENTIIKNIFYAGILALDTDVKITNTLITNCGQFAFAGIGGGKYDFNYCTIANYTPEFKRDDEAVVFSDSAIYKNALRPIKDPIVTFRNSLLWNGTRNGKLENEILFLTREGLKNVTVENSLIQTIRYQNESKFTGNGNILNQDPKFTQPGDGSVLARKISYSLKKDSPAIGGARLNGTTIDLPGEPRPQGANPSPDMGAYENKD</sequence>
<organism evidence="3 4">
    <name type="scientific">Adhaeribacter terreus</name>
    <dbReference type="NCBI Taxonomy" id="529703"/>
    <lineage>
        <taxon>Bacteria</taxon>
        <taxon>Pseudomonadati</taxon>
        <taxon>Bacteroidota</taxon>
        <taxon>Cytophagia</taxon>
        <taxon>Cytophagales</taxon>
        <taxon>Hymenobacteraceae</taxon>
        <taxon>Adhaeribacter</taxon>
    </lineage>
</organism>
<dbReference type="InterPro" id="IPR011050">
    <property type="entry name" value="Pectin_lyase_fold/virulence"/>
</dbReference>
<evidence type="ECO:0000313" key="3">
    <source>
        <dbReference type="EMBL" id="MFC5270770.1"/>
    </source>
</evidence>
<dbReference type="Gene3D" id="2.160.20.10">
    <property type="entry name" value="Single-stranded right-handed beta-helix, Pectin lyase-like"/>
    <property type="match status" value="1"/>
</dbReference>
<evidence type="ECO:0000313" key="4">
    <source>
        <dbReference type="Proteomes" id="UP001596161"/>
    </source>
</evidence>
<dbReference type="PROSITE" id="PS51257">
    <property type="entry name" value="PROKAR_LIPOPROTEIN"/>
    <property type="match status" value="1"/>
</dbReference>
<dbReference type="NCBIfam" id="NF041518">
    <property type="entry name" value="choice_anch_Q"/>
    <property type="match status" value="1"/>
</dbReference>
<dbReference type="SUPFAM" id="SSF51126">
    <property type="entry name" value="Pectin lyase-like"/>
    <property type="match status" value="1"/>
</dbReference>
<evidence type="ECO:0000256" key="1">
    <source>
        <dbReference type="SAM" id="MobiDB-lite"/>
    </source>
</evidence>
<name>A0ABW0EDU5_9BACT</name>
<comment type="caution">
    <text evidence="3">The sequence shown here is derived from an EMBL/GenBank/DDBJ whole genome shotgun (WGS) entry which is preliminary data.</text>
</comment>
<proteinExistence type="predicted"/>
<dbReference type="InterPro" id="IPR059226">
    <property type="entry name" value="Choice_anch_Q_dom"/>
</dbReference>
<accession>A0ABW0EDU5</accession>
<gene>
    <name evidence="3" type="ORF">ACFPIB_09130</name>
</gene>
<dbReference type="InterPro" id="IPR012334">
    <property type="entry name" value="Pectin_lyas_fold"/>
</dbReference>
<keyword evidence="4" id="KW-1185">Reference proteome</keyword>
<feature type="signal peptide" evidence="2">
    <location>
        <begin position="1"/>
        <end position="21"/>
    </location>
</feature>
<dbReference type="Proteomes" id="UP001596161">
    <property type="component" value="Unassembled WGS sequence"/>
</dbReference>
<reference evidence="4" key="1">
    <citation type="journal article" date="2019" name="Int. J. Syst. Evol. Microbiol.">
        <title>The Global Catalogue of Microorganisms (GCM) 10K type strain sequencing project: providing services to taxonomists for standard genome sequencing and annotation.</title>
        <authorList>
            <consortium name="The Broad Institute Genomics Platform"/>
            <consortium name="The Broad Institute Genome Sequencing Center for Infectious Disease"/>
            <person name="Wu L."/>
            <person name="Ma J."/>
        </authorList>
    </citation>
    <scope>NUCLEOTIDE SEQUENCE [LARGE SCALE GENOMIC DNA]</scope>
    <source>
        <strain evidence="4">KACC 12602</strain>
    </source>
</reference>
<feature type="chain" id="PRO_5046753074" evidence="2">
    <location>
        <begin position="22"/>
        <end position="475"/>
    </location>
</feature>
<keyword evidence="2" id="KW-0732">Signal</keyword>